<dbReference type="PANTHER" id="PTHR13696">
    <property type="entry name" value="P-LOOP CONTAINING NUCLEOSIDE TRIPHOSPHATE HYDROLASE"/>
    <property type="match status" value="1"/>
</dbReference>
<evidence type="ECO:0000256" key="1">
    <source>
        <dbReference type="ARBA" id="ARBA00006976"/>
    </source>
</evidence>
<dbReference type="EMBL" id="SSGD01000157">
    <property type="protein sequence ID" value="TXI50284.1"/>
    <property type="molecule type" value="Genomic_DNA"/>
</dbReference>
<dbReference type="SUPFAM" id="SSF52540">
    <property type="entry name" value="P-loop containing nucleoside triphosphate hydrolases"/>
    <property type="match status" value="1"/>
</dbReference>
<dbReference type="Gene3D" id="3.40.50.300">
    <property type="entry name" value="P-loop containing nucleotide triphosphate hydrolases"/>
    <property type="match status" value="1"/>
</dbReference>
<sequence>MWREVFIPARDRGAGAAGRTRGQASTPTPSGRTGTTGDQEAHMSRAVPPAAKARGGAQAVSRETSGNPVSRETSPSFVDTPIGAAAERAMQVLHTNNLLPRPKRRRVFTVANQKGGVGKTTTAVNLAAALAVQGIKTLVIDLDPQGNASTALGIADRKSGTPSSYEVLIGAIPVTEALQQSPHNERLYCIPATIDLAGAEIELVSMVARENRLRNALADLDSFDFDYVFIDCPPSLGLLTVNALVAAPEVLIPIQCEYYALEGVSQLMRNIEMVKAHLNPRLEVTTVLLTMYDGRTKLADQVADEVRRYFGDRVLRTVIPRSVKVSEAPGYSMTIIDYDPGSRGAMSYLDASRELVERDLGDGGPTGEHRDEEEHRR</sequence>
<comment type="similarity">
    <text evidence="1">Belongs to the ParA family.</text>
</comment>
<feature type="region of interest" description="Disordered" evidence="3">
    <location>
        <begin position="356"/>
        <end position="377"/>
    </location>
</feature>
<name>A0A5C7XLV9_9MYCO</name>
<dbReference type="Pfam" id="PF13614">
    <property type="entry name" value="AAA_31"/>
    <property type="match status" value="1"/>
</dbReference>
<proteinExistence type="inferred from homology"/>
<reference evidence="5 6" key="1">
    <citation type="submission" date="2018-09" db="EMBL/GenBank/DDBJ databases">
        <title>Metagenome Assembled Genomes from an Advanced Water Purification Facility.</title>
        <authorList>
            <person name="Stamps B.W."/>
            <person name="Spear J.R."/>
        </authorList>
    </citation>
    <scope>NUCLEOTIDE SEQUENCE [LARGE SCALE GENOMIC DNA]</scope>
    <source>
        <strain evidence="5">Bin_29_2</strain>
    </source>
</reference>
<evidence type="ECO:0000313" key="5">
    <source>
        <dbReference type="EMBL" id="TXI50284.1"/>
    </source>
</evidence>
<dbReference type="InterPro" id="IPR027417">
    <property type="entry name" value="P-loop_NTPase"/>
</dbReference>
<dbReference type="FunFam" id="3.40.50.300:FF:000285">
    <property type="entry name" value="Sporulation initiation inhibitor Soj"/>
    <property type="match status" value="1"/>
</dbReference>
<feature type="compositionally biased region" description="Polar residues" evidence="3">
    <location>
        <begin position="61"/>
        <end position="77"/>
    </location>
</feature>
<evidence type="ECO:0000313" key="6">
    <source>
        <dbReference type="Proteomes" id="UP000321797"/>
    </source>
</evidence>
<accession>A0A5C7XLV9</accession>
<dbReference type="InterPro" id="IPR025669">
    <property type="entry name" value="AAA_dom"/>
</dbReference>
<protein>
    <submittedName>
        <fullName evidence="5">ParA family protein</fullName>
    </submittedName>
</protein>
<organism evidence="5 6">
    <name type="scientific">Mycolicibacter arupensis</name>
    <dbReference type="NCBI Taxonomy" id="342002"/>
    <lineage>
        <taxon>Bacteria</taxon>
        <taxon>Bacillati</taxon>
        <taxon>Actinomycetota</taxon>
        <taxon>Actinomycetes</taxon>
        <taxon>Mycobacteriales</taxon>
        <taxon>Mycobacteriaceae</taxon>
        <taxon>Mycolicibacter</taxon>
    </lineage>
</organism>
<feature type="domain" description="AAA" evidence="4">
    <location>
        <begin position="106"/>
        <end position="284"/>
    </location>
</feature>
<dbReference type="Proteomes" id="UP000321797">
    <property type="component" value="Unassembled WGS sequence"/>
</dbReference>
<dbReference type="InterPro" id="IPR050678">
    <property type="entry name" value="DNA_Partitioning_ATPase"/>
</dbReference>
<feature type="compositionally biased region" description="Low complexity" evidence="3">
    <location>
        <begin position="17"/>
        <end position="37"/>
    </location>
</feature>
<dbReference type="CDD" id="cd02042">
    <property type="entry name" value="ParAB_family"/>
    <property type="match status" value="1"/>
</dbReference>
<gene>
    <name evidence="5" type="ORF">E6Q54_21400</name>
</gene>
<dbReference type="AlphaFoldDB" id="A0A5C7XLV9"/>
<evidence type="ECO:0000256" key="3">
    <source>
        <dbReference type="SAM" id="MobiDB-lite"/>
    </source>
</evidence>
<comment type="caution">
    <text evidence="5">The sequence shown here is derived from an EMBL/GenBank/DDBJ whole genome shotgun (WGS) entry which is preliminary data.</text>
</comment>
<dbReference type="PANTHER" id="PTHR13696:SF52">
    <property type="entry name" value="PARA FAMILY PROTEIN CT_582"/>
    <property type="match status" value="1"/>
</dbReference>
<comment type="function">
    <text evidence="2">May play a role in septum formation.</text>
</comment>
<feature type="compositionally biased region" description="Basic and acidic residues" evidence="3">
    <location>
        <begin position="1"/>
        <end position="13"/>
    </location>
</feature>
<evidence type="ECO:0000259" key="4">
    <source>
        <dbReference type="Pfam" id="PF13614"/>
    </source>
</evidence>
<evidence type="ECO:0000256" key="2">
    <source>
        <dbReference type="ARBA" id="ARBA00059092"/>
    </source>
</evidence>
<feature type="region of interest" description="Disordered" evidence="3">
    <location>
        <begin position="1"/>
        <end position="78"/>
    </location>
</feature>